<dbReference type="AlphaFoldDB" id="A0A9Q9F3F6"/>
<proteinExistence type="predicted"/>
<protein>
    <submittedName>
        <fullName evidence="1">Uncharacterized protein</fullName>
    </submittedName>
</protein>
<evidence type="ECO:0000313" key="1">
    <source>
        <dbReference type="EMBL" id="UTH13934.1"/>
    </source>
</evidence>
<reference evidence="1" key="1">
    <citation type="submission" date="2021-04" db="EMBL/GenBank/DDBJ databases">
        <title>Complete Genome Sequences of Macrococcus spp. from dog and cattle.</title>
        <authorList>
            <person name="Schwendener S."/>
            <person name="Perreten V."/>
        </authorList>
    </citation>
    <scope>NUCLEOTIDE SEQUENCE</scope>
    <source>
        <strain evidence="1">Epi0143-OL</strain>
    </source>
</reference>
<sequence>MSHREAFVTAREIYDMGVPPHVLSLWLTNDLLQVVHKNKLERFFWKHEVEELIKRYL</sequence>
<organism evidence="1 2">
    <name type="scientific">Macrococcus equipercicus</name>
    <dbReference type="NCBI Taxonomy" id="69967"/>
    <lineage>
        <taxon>Bacteria</taxon>
        <taxon>Bacillati</taxon>
        <taxon>Bacillota</taxon>
        <taxon>Bacilli</taxon>
        <taxon>Bacillales</taxon>
        <taxon>Staphylococcaceae</taxon>
        <taxon>Macrococcus</taxon>
    </lineage>
</organism>
<evidence type="ECO:0000313" key="2">
    <source>
        <dbReference type="Proteomes" id="UP001057381"/>
    </source>
</evidence>
<gene>
    <name evidence="1" type="ORF">KFV11_00745</name>
</gene>
<dbReference type="Proteomes" id="UP001057381">
    <property type="component" value="Chromosome"/>
</dbReference>
<accession>A0A9Q9F3F6</accession>
<name>A0A9Q9F3F6_9STAP</name>
<dbReference type="RefSeq" id="WP_170234562.1">
    <property type="nucleotide sequence ID" value="NZ_CP073809.1"/>
</dbReference>
<dbReference type="KEGG" id="mequ:KFV11_00745"/>
<dbReference type="EMBL" id="CP073809">
    <property type="protein sequence ID" value="UTH13934.1"/>
    <property type="molecule type" value="Genomic_DNA"/>
</dbReference>